<name>A0ABN9AAB1_9NEOB</name>
<organism evidence="1 2">
    <name type="scientific">Staurois parvus</name>
    <dbReference type="NCBI Taxonomy" id="386267"/>
    <lineage>
        <taxon>Eukaryota</taxon>
        <taxon>Metazoa</taxon>
        <taxon>Chordata</taxon>
        <taxon>Craniata</taxon>
        <taxon>Vertebrata</taxon>
        <taxon>Euteleostomi</taxon>
        <taxon>Amphibia</taxon>
        <taxon>Batrachia</taxon>
        <taxon>Anura</taxon>
        <taxon>Neobatrachia</taxon>
        <taxon>Ranoidea</taxon>
        <taxon>Ranidae</taxon>
        <taxon>Staurois</taxon>
    </lineage>
</organism>
<protein>
    <recommendedName>
        <fullName evidence="3">Secreted protein</fullName>
    </recommendedName>
</protein>
<sequence length="82" mass="8720">MGRFRPVVCVSAPPTMGRFPPSSLLCLCPSHNGEIPPPLVVCVSAPHTMGRFPPVVCVSAPPTMGRFSSSKLCLCPSHNVYI</sequence>
<dbReference type="EMBL" id="CATNWA010000094">
    <property type="protein sequence ID" value="CAI9532922.1"/>
    <property type="molecule type" value="Genomic_DNA"/>
</dbReference>
<dbReference type="Proteomes" id="UP001162483">
    <property type="component" value="Unassembled WGS sequence"/>
</dbReference>
<keyword evidence="2" id="KW-1185">Reference proteome</keyword>
<feature type="non-terminal residue" evidence="1">
    <location>
        <position position="82"/>
    </location>
</feature>
<evidence type="ECO:0000313" key="2">
    <source>
        <dbReference type="Proteomes" id="UP001162483"/>
    </source>
</evidence>
<proteinExistence type="predicted"/>
<gene>
    <name evidence="1" type="ORF">SPARVUS_LOCUS305768</name>
</gene>
<comment type="caution">
    <text evidence="1">The sequence shown here is derived from an EMBL/GenBank/DDBJ whole genome shotgun (WGS) entry which is preliminary data.</text>
</comment>
<accession>A0ABN9AAB1</accession>
<reference evidence="1" key="1">
    <citation type="submission" date="2023-05" db="EMBL/GenBank/DDBJ databases">
        <authorList>
            <person name="Stuckert A."/>
        </authorList>
    </citation>
    <scope>NUCLEOTIDE SEQUENCE</scope>
</reference>
<evidence type="ECO:0000313" key="1">
    <source>
        <dbReference type="EMBL" id="CAI9532922.1"/>
    </source>
</evidence>
<evidence type="ECO:0008006" key="3">
    <source>
        <dbReference type="Google" id="ProtNLM"/>
    </source>
</evidence>